<feature type="region of interest" description="Disordered" evidence="2">
    <location>
        <begin position="367"/>
        <end position="401"/>
    </location>
</feature>
<feature type="region of interest" description="Disordered" evidence="2">
    <location>
        <begin position="213"/>
        <end position="249"/>
    </location>
</feature>
<organism evidence="4 5">
    <name type="scientific">Limulus polyphemus</name>
    <name type="common">Atlantic horseshoe crab</name>
    <dbReference type="NCBI Taxonomy" id="6850"/>
    <lineage>
        <taxon>Eukaryota</taxon>
        <taxon>Metazoa</taxon>
        <taxon>Ecdysozoa</taxon>
        <taxon>Arthropoda</taxon>
        <taxon>Chelicerata</taxon>
        <taxon>Merostomata</taxon>
        <taxon>Xiphosura</taxon>
        <taxon>Limulidae</taxon>
        <taxon>Limulus</taxon>
    </lineage>
</organism>
<evidence type="ECO:0000256" key="1">
    <source>
        <dbReference type="PROSITE-ProRule" id="PRU00042"/>
    </source>
</evidence>
<feature type="compositionally biased region" description="Polar residues" evidence="2">
    <location>
        <begin position="525"/>
        <end position="536"/>
    </location>
</feature>
<feature type="compositionally biased region" description="Basic and acidic residues" evidence="2">
    <location>
        <begin position="549"/>
        <end position="563"/>
    </location>
</feature>
<accession>A0ABM1SEN0</accession>
<feature type="domain" description="C2H2-type" evidence="3">
    <location>
        <begin position="324"/>
        <end position="352"/>
    </location>
</feature>
<keyword evidence="1" id="KW-0479">Metal-binding</keyword>
<feature type="compositionally biased region" description="Polar residues" evidence="2">
    <location>
        <begin position="184"/>
        <end position="194"/>
    </location>
</feature>
<dbReference type="SMART" id="SM00355">
    <property type="entry name" value="ZnF_C2H2"/>
    <property type="match status" value="5"/>
</dbReference>
<dbReference type="InterPro" id="IPR013087">
    <property type="entry name" value="Znf_C2H2_type"/>
</dbReference>
<proteinExistence type="predicted"/>
<feature type="compositionally biased region" description="Acidic residues" evidence="2">
    <location>
        <begin position="539"/>
        <end position="548"/>
    </location>
</feature>
<name>A0ABM1SEN0_LIMPO</name>
<dbReference type="PANTHER" id="PTHR15021:SF0">
    <property type="entry name" value="DISCO-RELATED, ISOFORM A-RELATED"/>
    <property type="match status" value="1"/>
</dbReference>
<evidence type="ECO:0000259" key="3">
    <source>
        <dbReference type="PROSITE" id="PS50157"/>
    </source>
</evidence>
<dbReference type="InterPro" id="IPR040436">
    <property type="entry name" value="Disconnected-like"/>
</dbReference>
<keyword evidence="1" id="KW-0863">Zinc-finger</keyword>
<dbReference type="Proteomes" id="UP000694941">
    <property type="component" value="Unplaced"/>
</dbReference>
<feature type="region of interest" description="Disordered" evidence="2">
    <location>
        <begin position="163"/>
        <end position="194"/>
    </location>
</feature>
<feature type="region of interest" description="Disordered" evidence="2">
    <location>
        <begin position="519"/>
        <end position="563"/>
    </location>
</feature>
<sequence length="1015" mass="112729">MELVQSCIVFDVASLILYGTQAIPIRLKILLDRLFSVLQHDEVLNVLQGFGWTYEDYVRGYILQDASGNVLEKWTLSTREEEPLILQQFLRFGETKAIAHRLLLQVDNDKPDQVVNLPKTDSDIRKFIERTNMVAGAAVLKQESSFTSSSAVSTSFPVVRTSRGRQLSSVSSTHSLSPSTGSPINCTSPLSISPLNKLQSMQPYDYRREKISPELRGGNEIPGLSRTTPLSSPTTSVPSASTALTNHTTTATINSDLSATDGGSEDDSKTAINLSQKGTYHFDSIYMAKKYKHLRKSANPMKRRWNPLVLSNLNTNPATGKKRVQCHVCLKTFCDKGALKIHFSAVHLREMHKCTVEGCSMMFSSRRSRNRHSANPNPKLHTPTFRRKFNPHDGRSANPYPNYSSSAFISLNNSVLSTSNTQDTDGDATRLQDSSQIPSCATISNEILVSSQSQISLSKPGEETGVLPLNKKHRPEENEKNSGHNNEGINLSMKENSPFVNTGVHKRKSLKPTRCAVTSDDEMQYVSTEETSSETFMDQGDENEDNDLLESKSEDGYSDTHDDFKDEEFYKDKIMKKDTTQDNFMQELAPSLPIKTTPKDNIQDIAVTTVEEPKHSELNRMYSEISENPLRHLESLSMSPFTNIVTTSTRSLASKSLSTSGGISFHAPGLGLAAPMVPEKIFNQNNTTLQIPSASSINTTLGSQGQTFIDQDSNPDSEQHFPLLTGYRDSGSLDIPVDKENPRRCIACGKIFQNHFGVKTHYQNVHLKLMHKCTVEGCNAAFPSKRSRDRHSANLNLHRKLLSTSSDKVSPFLEKNSIYPYHASVLRDDFFSRMYDPQALPLNFADLYPGRIPTCGPESLITNPAFAVGSLSHVLPFHPAFMPPTNSTALSEGITGILGINGRNTSPSPLVTSPDRQTKPKSPKSNHQRNSSSVTLDEELLPDAEGQYICEFCQRKFQDSISIKEHYENNHVEKLLLCTVDNCGKAFLTKKARNCHTHEDSVLNVVRTISTIPVS</sequence>
<dbReference type="PANTHER" id="PTHR15021">
    <property type="entry name" value="DISCONNECTED-RELATED"/>
    <property type="match status" value="1"/>
</dbReference>
<evidence type="ECO:0000313" key="5">
    <source>
        <dbReference type="RefSeq" id="XP_022242085.1"/>
    </source>
</evidence>
<dbReference type="PROSITE" id="PS00028">
    <property type="entry name" value="ZINC_FINGER_C2H2_1"/>
    <property type="match status" value="3"/>
</dbReference>
<feature type="compositionally biased region" description="Polar residues" evidence="2">
    <location>
        <begin position="904"/>
        <end position="915"/>
    </location>
</feature>
<dbReference type="RefSeq" id="XP_022242085.1">
    <property type="nucleotide sequence ID" value="XM_022386377.1"/>
</dbReference>
<gene>
    <name evidence="5" type="primary">LOC106459829</name>
</gene>
<feature type="region of interest" description="Disordered" evidence="2">
    <location>
        <begin position="904"/>
        <end position="936"/>
    </location>
</feature>
<feature type="domain" description="C2H2-type" evidence="3">
    <location>
        <begin position="743"/>
        <end position="766"/>
    </location>
</feature>
<feature type="compositionally biased region" description="Low complexity" evidence="2">
    <location>
        <begin position="224"/>
        <end position="249"/>
    </location>
</feature>
<feature type="domain" description="C2H2-type" evidence="3">
    <location>
        <begin position="948"/>
        <end position="971"/>
    </location>
</feature>
<keyword evidence="4" id="KW-1185">Reference proteome</keyword>
<dbReference type="GeneID" id="106459829"/>
<feature type="compositionally biased region" description="Low complexity" evidence="2">
    <location>
        <begin position="167"/>
        <end position="183"/>
    </location>
</feature>
<keyword evidence="1" id="KW-0862">Zinc</keyword>
<evidence type="ECO:0000256" key="2">
    <source>
        <dbReference type="SAM" id="MobiDB-lite"/>
    </source>
</evidence>
<evidence type="ECO:0000313" key="4">
    <source>
        <dbReference type="Proteomes" id="UP000694941"/>
    </source>
</evidence>
<protein>
    <submittedName>
        <fullName evidence="5">Zinc finger protein basonuclin-2-like isoform X2</fullName>
    </submittedName>
</protein>
<feature type="region of interest" description="Disordered" evidence="2">
    <location>
        <begin position="454"/>
        <end position="492"/>
    </location>
</feature>
<dbReference type="Gene3D" id="3.30.160.60">
    <property type="entry name" value="Classic Zinc Finger"/>
    <property type="match status" value="2"/>
</dbReference>
<dbReference type="PROSITE" id="PS50157">
    <property type="entry name" value="ZINC_FINGER_C2H2_2"/>
    <property type="match status" value="3"/>
</dbReference>
<feature type="compositionally biased region" description="Polar residues" evidence="2">
    <location>
        <begin position="483"/>
        <end position="492"/>
    </location>
</feature>
<reference evidence="5" key="1">
    <citation type="submission" date="2025-08" db="UniProtKB">
        <authorList>
            <consortium name="RefSeq"/>
        </authorList>
    </citation>
    <scope>IDENTIFICATION</scope>
    <source>
        <tissue evidence="5">Muscle</tissue>
    </source>
</reference>